<reference evidence="1" key="1">
    <citation type="journal article" date="2015" name="Nature">
        <title>Complex archaea that bridge the gap between prokaryotes and eukaryotes.</title>
        <authorList>
            <person name="Spang A."/>
            <person name="Saw J.H."/>
            <person name="Jorgensen S.L."/>
            <person name="Zaremba-Niedzwiedzka K."/>
            <person name="Martijn J."/>
            <person name="Lind A.E."/>
            <person name="van Eijk R."/>
            <person name="Schleper C."/>
            <person name="Guy L."/>
            <person name="Ettema T.J."/>
        </authorList>
    </citation>
    <scope>NUCLEOTIDE SEQUENCE</scope>
</reference>
<evidence type="ECO:0000313" key="1">
    <source>
        <dbReference type="EMBL" id="KKN46537.1"/>
    </source>
</evidence>
<protein>
    <submittedName>
        <fullName evidence="1">Uncharacterized protein</fullName>
    </submittedName>
</protein>
<dbReference type="EMBL" id="LAZR01001324">
    <property type="protein sequence ID" value="KKN46537.1"/>
    <property type="molecule type" value="Genomic_DNA"/>
</dbReference>
<accession>A0A0F9RAZ2</accession>
<proteinExistence type="predicted"/>
<comment type="caution">
    <text evidence="1">The sequence shown here is derived from an EMBL/GenBank/DDBJ whole genome shotgun (WGS) entry which is preliminary data.</text>
</comment>
<sequence length="57" mass="6557">MPVIKLTKMGDKNSKQIICEVDLESESNMIAITSNTGRLRRCNYINHSELILDKYLD</sequence>
<organism evidence="1">
    <name type="scientific">marine sediment metagenome</name>
    <dbReference type="NCBI Taxonomy" id="412755"/>
    <lineage>
        <taxon>unclassified sequences</taxon>
        <taxon>metagenomes</taxon>
        <taxon>ecological metagenomes</taxon>
    </lineage>
</organism>
<gene>
    <name evidence="1" type="ORF">LCGC14_0671810</name>
</gene>
<name>A0A0F9RAZ2_9ZZZZ</name>
<dbReference type="AlphaFoldDB" id="A0A0F9RAZ2"/>